<sequence length="259" mass="29538">MKPVKFLALLLGLLILPAPLYGQTDTENPATVIMQKVIQKMLVNEALKNKYLNFKKHFVDTRLDDSDKPKKTTTDQIIEVRPPNGNEVLIQEDGEPKNKKLDSGGEFEKIMEALSRRFDYEMTKPTADCPACPFMSKDGKVYLVINFHANGSKNTGGDDVKEIMNRSAGKMYVDLENLYVQRFESNMTSAYKKAWGIFQLKQADLVLEQGEVDTAEGKIIVTMSTTIKYRYSLFGETRGIRSWTYEDYRYVPTPPPPER</sequence>
<accession>A0A1F8H9X3</accession>
<dbReference type="Proteomes" id="UP000177745">
    <property type="component" value="Unassembled WGS sequence"/>
</dbReference>
<protein>
    <submittedName>
        <fullName evidence="3">Uncharacterized protein</fullName>
    </submittedName>
</protein>
<feature type="chain" id="PRO_5009535778" evidence="2">
    <location>
        <begin position="23"/>
        <end position="259"/>
    </location>
</feature>
<reference evidence="3 4" key="1">
    <citation type="journal article" date="2016" name="Nat. Commun.">
        <title>Thousands of microbial genomes shed light on interconnected biogeochemical processes in an aquifer system.</title>
        <authorList>
            <person name="Anantharaman K."/>
            <person name="Brown C.T."/>
            <person name="Hug L.A."/>
            <person name="Sharon I."/>
            <person name="Castelle C.J."/>
            <person name="Probst A.J."/>
            <person name="Thomas B.C."/>
            <person name="Singh A."/>
            <person name="Wilkins M.J."/>
            <person name="Karaoz U."/>
            <person name="Brodie E.L."/>
            <person name="Williams K.H."/>
            <person name="Hubbard S.S."/>
            <person name="Banfield J.F."/>
        </authorList>
    </citation>
    <scope>NUCLEOTIDE SEQUENCE [LARGE SCALE GENOMIC DNA]</scope>
</reference>
<dbReference type="EMBL" id="MGKY01000001">
    <property type="protein sequence ID" value="OGN34395.1"/>
    <property type="molecule type" value="Genomic_DNA"/>
</dbReference>
<proteinExistence type="predicted"/>
<comment type="caution">
    <text evidence="3">The sequence shown here is derived from an EMBL/GenBank/DDBJ whole genome shotgun (WGS) entry which is preliminary data.</text>
</comment>
<gene>
    <name evidence="3" type="ORF">A3G51_03335</name>
</gene>
<name>A0A1F8H9X3_9BACT</name>
<evidence type="ECO:0000256" key="2">
    <source>
        <dbReference type="SAM" id="SignalP"/>
    </source>
</evidence>
<evidence type="ECO:0000313" key="3">
    <source>
        <dbReference type="EMBL" id="OGN34395.1"/>
    </source>
</evidence>
<feature type="region of interest" description="Disordered" evidence="1">
    <location>
        <begin position="83"/>
        <end position="102"/>
    </location>
</feature>
<dbReference type="AlphaFoldDB" id="A0A1F8H9X3"/>
<feature type="signal peptide" evidence="2">
    <location>
        <begin position="1"/>
        <end position="22"/>
    </location>
</feature>
<organism evidence="3 4">
    <name type="scientific">Candidatus Yanofskybacteria bacterium RIFCSPLOWO2_12_FULL_43_11b</name>
    <dbReference type="NCBI Taxonomy" id="1802710"/>
    <lineage>
        <taxon>Bacteria</taxon>
        <taxon>Candidatus Yanofskyibacteriota</taxon>
    </lineage>
</organism>
<keyword evidence="2" id="KW-0732">Signal</keyword>
<evidence type="ECO:0000256" key="1">
    <source>
        <dbReference type="SAM" id="MobiDB-lite"/>
    </source>
</evidence>
<evidence type="ECO:0000313" key="4">
    <source>
        <dbReference type="Proteomes" id="UP000177745"/>
    </source>
</evidence>